<organism evidence="1 2">
    <name type="scientific">Variovorax robiniae</name>
    <dbReference type="NCBI Taxonomy" id="1836199"/>
    <lineage>
        <taxon>Bacteria</taxon>
        <taxon>Pseudomonadati</taxon>
        <taxon>Pseudomonadota</taxon>
        <taxon>Betaproteobacteria</taxon>
        <taxon>Burkholderiales</taxon>
        <taxon>Comamonadaceae</taxon>
        <taxon>Variovorax</taxon>
    </lineage>
</organism>
<sequence length="100" mass="10524">MRASHIAWQAVAHAGMDEEFGALSLLAFCGPQQGPRDGIALFAPLDKQSGFPVPRRLSLVKRAIAVKSQLSGDAANLNSRPSAVLGLLKAKFKSTLIAVA</sequence>
<dbReference type="Proteomes" id="UP001367030">
    <property type="component" value="Unassembled WGS sequence"/>
</dbReference>
<name>A0ABU8XJB0_9BURK</name>
<dbReference type="RefSeq" id="WP_340339950.1">
    <property type="nucleotide sequence ID" value="NZ_JBBKZS010000043.1"/>
</dbReference>
<dbReference type="EMBL" id="JBBKZS010000043">
    <property type="protein sequence ID" value="MEJ8859918.1"/>
    <property type="molecule type" value="Genomic_DNA"/>
</dbReference>
<proteinExistence type="predicted"/>
<protein>
    <submittedName>
        <fullName evidence="1">Uncharacterized protein</fullName>
    </submittedName>
</protein>
<evidence type="ECO:0000313" key="2">
    <source>
        <dbReference type="Proteomes" id="UP001367030"/>
    </source>
</evidence>
<keyword evidence="2" id="KW-1185">Reference proteome</keyword>
<reference evidence="1 2" key="1">
    <citation type="submission" date="2024-03" db="EMBL/GenBank/DDBJ databases">
        <title>Novel species of the genus Variovorax.</title>
        <authorList>
            <person name="Liu Q."/>
            <person name="Xin Y.-H."/>
        </authorList>
    </citation>
    <scope>NUCLEOTIDE SEQUENCE [LARGE SCALE GENOMIC DNA]</scope>
    <source>
        <strain evidence="1 2">KACC 18901</strain>
    </source>
</reference>
<comment type="caution">
    <text evidence="1">The sequence shown here is derived from an EMBL/GenBank/DDBJ whole genome shotgun (WGS) entry which is preliminary data.</text>
</comment>
<accession>A0ABU8XJB0</accession>
<gene>
    <name evidence="1" type="ORF">WKW79_35590</name>
</gene>
<evidence type="ECO:0000313" key="1">
    <source>
        <dbReference type="EMBL" id="MEJ8859918.1"/>
    </source>
</evidence>